<dbReference type="Gene3D" id="1.10.8.50">
    <property type="match status" value="1"/>
</dbReference>
<dbReference type="PANTHER" id="PTHR10871:SF1">
    <property type="entry name" value="SMALL RIBOSOMAL SUBUNIT PROTEIN US13M"/>
    <property type="match status" value="1"/>
</dbReference>
<dbReference type="Pfam" id="PF00416">
    <property type="entry name" value="Ribosomal_S13"/>
    <property type="match status" value="1"/>
</dbReference>
<dbReference type="InterPro" id="IPR027437">
    <property type="entry name" value="Rbsml_uS13_C"/>
</dbReference>
<evidence type="ECO:0000256" key="1">
    <source>
        <dbReference type="ARBA" id="ARBA00008080"/>
    </source>
</evidence>
<gene>
    <name evidence="5" type="primary">rps13</name>
</gene>
<evidence type="ECO:0000256" key="3">
    <source>
        <dbReference type="ARBA" id="ARBA00023274"/>
    </source>
</evidence>
<protein>
    <submittedName>
        <fullName evidence="5">30S ribosomal protein S13</fullName>
    </submittedName>
</protein>
<reference evidence="5" key="1">
    <citation type="journal article" date="2013" name="BMC Genomics">
        <title>Nannochloropsis plastid and mitochondrial phylogenomes reveal organelle diversification mechanism and intragenus phylotyping strategy in microalgae.</title>
        <authorList>
            <person name="Wei L."/>
            <person name="Xin Y."/>
            <person name="Wang D."/>
            <person name="Jing X."/>
            <person name="Zhou Q."/>
            <person name="Su X."/>
            <person name="Jia J."/>
            <person name="Ning K."/>
            <person name="Chen F."/>
            <person name="Hu Q."/>
            <person name="Xu J."/>
        </authorList>
    </citation>
    <scope>NUCLEOTIDE SEQUENCE</scope>
    <source>
        <strain evidence="5">CCMP505</strain>
    </source>
</reference>
<name>T1R8F7_9STRA</name>
<dbReference type="GO" id="GO:0005739">
    <property type="term" value="C:mitochondrion"/>
    <property type="evidence" value="ECO:0007669"/>
    <property type="project" value="TreeGrafter"/>
</dbReference>
<dbReference type="PIRSF" id="PIRSF002134">
    <property type="entry name" value="Ribosomal_S13"/>
    <property type="match status" value="1"/>
</dbReference>
<dbReference type="PROSITE" id="PS50159">
    <property type="entry name" value="RIBOSOMAL_S13_2"/>
    <property type="match status" value="1"/>
</dbReference>
<keyword evidence="3 4" id="KW-0687">Ribonucleoprotein</keyword>
<organism evidence="5">
    <name type="scientific">Nannochloropsis limnetica</name>
    <dbReference type="NCBI Taxonomy" id="120807"/>
    <lineage>
        <taxon>Eukaryota</taxon>
        <taxon>Sar</taxon>
        <taxon>Stramenopiles</taxon>
        <taxon>Ochrophyta</taxon>
        <taxon>Eustigmatophyceae</taxon>
        <taxon>Eustigmatales</taxon>
        <taxon>Monodopsidaceae</taxon>
        <taxon>Nannochloropsis</taxon>
    </lineage>
</organism>
<dbReference type="GO" id="GO:0015935">
    <property type="term" value="C:small ribosomal subunit"/>
    <property type="evidence" value="ECO:0007669"/>
    <property type="project" value="TreeGrafter"/>
</dbReference>
<evidence type="ECO:0000256" key="2">
    <source>
        <dbReference type="ARBA" id="ARBA00022980"/>
    </source>
</evidence>
<keyword evidence="5" id="KW-0496">Mitochondrion</keyword>
<evidence type="ECO:0000313" key="5">
    <source>
        <dbReference type="EMBL" id="AGI48994.1"/>
    </source>
</evidence>
<dbReference type="InterPro" id="IPR018269">
    <property type="entry name" value="Ribosomal_uS13_CS"/>
</dbReference>
<geneLocation type="mitochondrion" evidence="5"/>
<dbReference type="PANTHER" id="PTHR10871">
    <property type="entry name" value="30S RIBOSOMAL PROTEIN S13/40S RIBOSOMAL PROTEIN S18"/>
    <property type="match status" value="1"/>
</dbReference>
<dbReference type="GO" id="GO:0003723">
    <property type="term" value="F:RNA binding"/>
    <property type="evidence" value="ECO:0007669"/>
    <property type="project" value="InterPro"/>
</dbReference>
<dbReference type="InterPro" id="IPR010979">
    <property type="entry name" value="Ribosomal_uS13-like_H2TH"/>
</dbReference>
<dbReference type="Gene3D" id="4.10.910.10">
    <property type="entry name" value="30s ribosomal protein s13, domain 2"/>
    <property type="match status" value="1"/>
</dbReference>
<dbReference type="RefSeq" id="YP_008519415.1">
    <property type="nucleotide sequence ID" value="NC_022256.1"/>
</dbReference>
<dbReference type="GO" id="GO:0006412">
    <property type="term" value="P:translation"/>
    <property type="evidence" value="ECO:0007669"/>
    <property type="project" value="InterPro"/>
</dbReference>
<dbReference type="InterPro" id="IPR001892">
    <property type="entry name" value="Ribosomal_uS13"/>
</dbReference>
<dbReference type="PROSITE" id="PS00646">
    <property type="entry name" value="RIBOSOMAL_S13_1"/>
    <property type="match status" value="1"/>
</dbReference>
<evidence type="ECO:0000256" key="4">
    <source>
        <dbReference type="RuleBase" id="RU003830"/>
    </source>
</evidence>
<dbReference type="GeneID" id="16791409"/>
<proteinExistence type="inferred from homology"/>
<dbReference type="SUPFAM" id="SSF46946">
    <property type="entry name" value="S13-like H2TH domain"/>
    <property type="match status" value="1"/>
</dbReference>
<dbReference type="EMBL" id="KC568459">
    <property type="protein sequence ID" value="AGI48994.1"/>
    <property type="molecule type" value="Genomic_DNA"/>
</dbReference>
<sequence>MVYILRTHLKKKYLIQALKDVYGLGNSLCFRLCQSLGFQKHFLLKEITDEDIYHIDQLLENSKLTIKSDLQRAVKQKVDHLVSIKAYRGIRHRQGLPVRGQRTHTNARTCKNLRKLKR</sequence>
<keyword evidence="2 4" id="KW-0689">Ribosomal protein</keyword>
<dbReference type="GO" id="GO:0003735">
    <property type="term" value="F:structural constituent of ribosome"/>
    <property type="evidence" value="ECO:0007669"/>
    <property type="project" value="InterPro"/>
</dbReference>
<dbReference type="AlphaFoldDB" id="T1R8F7"/>
<accession>T1R8F7</accession>
<comment type="similarity">
    <text evidence="1 4">Belongs to the universal ribosomal protein uS13 family.</text>
</comment>